<feature type="transmembrane region" description="Helical" evidence="1">
    <location>
        <begin position="20"/>
        <end position="36"/>
    </location>
</feature>
<dbReference type="EMBL" id="LR798216">
    <property type="protein sequence ID" value="CAB5194454.1"/>
    <property type="molecule type" value="Genomic_DNA"/>
</dbReference>
<feature type="transmembrane region" description="Helical" evidence="1">
    <location>
        <begin position="48"/>
        <end position="65"/>
    </location>
</feature>
<sequence length="71" mass="7974">MNFFRKMVSEDKEVSSKRVAGIFALVNGVILAYLSLKYDIKEWSFNGLLTFSGIALGLTTINQIFEKKPNA</sequence>
<name>A0A6J7WHN6_9CAUD</name>
<gene>
    <name evidence="2" type="ORF">UFOVP174_5</name>
</gene>
<organism evidence="2">
    <name type="scientific">uncultured Caudovirales phage</name>
    <dbReference type="NCBI Taxonomy" id="2100421"/>
    <lineage>
        <taxon>Viruses</taxon>
        <taxon>Duplodnaviria</taxon>
        <taxon>Heunggongvirae</taxon>
        <taxon>Uroviricota</taxon>
        <taxon>Caudoviricetes</taxon>
        <taxon>Peduoviridae</taxon>
        <taxon>Maltschvirus</taxon>
        <taxon>Maltschvirus maltsch</taxon>
    </lineage>
</organism>
<keyword evidence="1" id="KW-0812">Transmembrane</keyword>
<keyword evidence="1" id="KW-0472">Membrane</keyword>
<accession>A0A6J7WHN6</accession>
<protein>
    <submittedName>
        <fullName evidence="2">Uncharacterized protein</fullName>
    </submittedName>
</protein>
<proteinExistence type="predicted"/>
<evidence type="ECO:0000256" key="1">
    <source>
        <dbReference type="SAM" id="Phobius"/>
    </source>
</evidence>
<keyword evidence="1" id="KW-1133">Transmembrane helix</keyword>
<reference evidence="2" key="1">
    <citation type="submission" date="2020-05" db="EMBL/GenBank/DDBJ databases">
        <authorList>
            <person name="Chiriac C."/>
            <person name="Salcher M."/>
            <person name="Ghai R."/>
            <person name="Kavagutti S V."/>
        </authorList>
    </citation>
    <scope>NUCLEOTIDE SEQUENCE</scope>
</reference>
<evidence type="ECO:0000313" key="2">
    <source>
        <dbReference type="EMBL" id="CAB5194454.1"/>
    </source>
</evidence>